<feature type="transmembrane region" description="Helical" evidence="1">
    <location>
        <begin position="34"/>
        <end position="57"/>
    </location>
</feature>
<feature type="transmembrane region" description="Helical" evidence="1">
    <location>
        <begin position="7"/>
        <end position="28"/>
    </location>
</feature>
<dbReference type="InterPro" id="IPR007165">
    <property type="entry name" value="Phage_holin_4_2"/>
</dbReference>
<evidence type="ECO:0000313" key="3">
    <source>
        <dbReference type="Proteomes" id="UP000178369"/>
    </source>
</evidence>
<evidence type="ECO:0000313" key="2">
    <source>
        <dbReference type="EMBL" id="OGE05497.1"/>
    </source>
</evidence>
<evidence type="ECO:0008006" key="4">
    <source>
        <dbReference type="Google" id="ProtNLM"/>
    </source>
</evidence>
<dbReference type="AlphaFoldDB" id="A0A1F5HMW2"/>
<dbReference type="EMBL" id="MFBL01000008">
    <property type="protein sequence ID" value="OGE05497.1"/>
    <property type="molecule type" value="Genomic_DNA"/>
</dbReference>
<keyword evidence="1" id="KW-0472">Membrane</keyword>
<keyword evidence="1" id="KW-1133">Transmembrane helix</keyword>
<sequence>MRHYLKAIIVSAVSFYTAYTLVPTIKIGQDPKNILLLIGGIFIISQIINPIFSLVLLPINHLTFGLVMFVLNAALFFALLNYLPGFVITPYDFAGASIAGIILPPMNFDKITTIVLAAAIITIVQKILHIIFE</sequence>
<feature type="transmembrane region" description="Helical" evidence="1">
    <location>
        <begin position="111"/>
        <end position="132"/>
    </location>
</feature>
<comment type="caution">
    <text evidence="2">The sequence shown here is derived from an EMBL/GenBank/DDBJ whole genome shotgun (WGS) entry which is preliminary data.</text>
</comment>
<keyword evidence="1" id="KW-0812">Transmembrane</keyword>
<accession>A0A1F5HMW2</accession>
<evidence type="ECO:0000256" key="1">
    <source>
        <dbReference type="SAM" id="Phobius"/>
    </source>
</evidence>
<proteinExistence type="predicted"/>
<dbReference type="Pfam" id="PF04020">
    <property type="entry name" value="Phage_holin_4_2"/>
    <property type="match status" value="1"/>
</dbReference>
<dbReference type="Proteomes" id="UP000178369">
    <property type="component" value="Unassembled WGS sequence"/>
</dbReference>
<organism evidence="2 3">
    <name type="scientific">Candidatus Curtissbacteria bacterium RIFCSPHIGHO2_12_FULL_41_17</name>
    <dbReference type="NCBI Taxonomy" id="1797722"/>
    <lineage>
        <taxon>Bacteria</taxon>
        <taxon>Candidatus Curtissiibacteriota</taxon>
    </lineage>
</organism>
<feature type="transmembrane region" description="Helical" evidence="1">
    <location>
        <begin position="64"/>
        <end position="83"/>
    </location>
</feature>
<reference evidence="2 3" key="1">
    <citation type="journal article" date="2016" name="Nat. Commun.">
        <title>Thousands of microbial genomes shed light on interconnected biogeochemical processes in an aquifer system.</title>
        <authorList>
            <person name="Anantharaman K."/>
            <person name="Brown C.T."/>
            <person name="Hug L.A."/>
            <person name="Sharon I."/>
            <person name="Castelle C.J."/>
            <person name="Probst A.J."/>
            <person name="Thomas B.C."/>
            <person name="Singh A."/>
            <person name="Wilkins M.J."/>
            <person name="Karaoz U."/>
            <person name="Brodie E.L."/>
            <person name="Williams K.H."/>
            <person name="Hubbard S.S."/>
            <person name="Banfield J.F."/>
        </authorList>
    </citation>
    <scope>NUCLEOTIDE SEQUENCE [LARGE SCALE GENOMIC DNA]</scope>
</reference>
<protein>
    <recommendedName>
        <fullName evidence="4">Phage holin family protein</fullName>
    </recommendedName>
</protein>
<name>A0A1F5HMW2_9BACT</name>
<gene>
    <name evidence="2" type="ORF">A3F45_03910</name>
</gene>